<dbReference type="PIRSF" id="PIRSF016493">
    <property type="entry name" value="Glycyl_aminpptds"/>
    <property type="match status" value="1"/>
</dbReference>
<name>A0A7X1FA46_9SPHN</name>
<dbReference type="InterPro" id="IPR027268">
    <property type="entry name" value="Peptidase_M4/M1_CTD_sf"/>
</dbReference>
<feature type="chain" id="PRO_5031148839" evidence="1">
    <location>
        <begin position="28"/>
        <end position="677"/>
    </location>
</feature>
<dbReference type="Proteomes" id="UP000520156">
    <property type="component" value="Unassembled WGS sequence"/>
</dbReference>
<dbReference type="Gene3D" id="2.30.42.10">
    <property type="match status" value="1"/>
</dbReference>
<dbReference type="EMBL" id="JACLAU010000038">
    <property type="protein sequence ID" value="MBC2653207.1"/>
    <property type="molecule type" value="Genomic_DNA"/>
</dbReference>
<dbReference type="SUPFAM" id="SSF50156">
    <property type="entry name" value="PDZ domain-like"/>
    <property type="match status" value="1"/>
</dbReference>
<dbReference type="InterPro" id="IPR007963">
    <property type="entry name" value="Peptidase_M61_catalytic"/>
</dbReference>
<dbReference type="Pfam" id="PF05299">
    <property type="entry name" value="Peptidase_M61"/>
    <property type="match status" value="1"/>
</dbReference>
<feature type="domain" description="Peptidase M61 N-terminal" evidence="3">
    <location>
        <begin position="61"/>
        <end position="243"/>
    </location>
</feature>
<keyword evidence="5" id="KW-1185">Reference proteome</keyword>
<evidence type="ECO:0000256" key="1">
    <source>
        <dbReference type="SAM" id="SignalP"/>
    </source>
</evidence>
<dbReference type="RefSeq" id="WP_185684592.1">
    <property type="nucleotide sequence ID" value="NZ_JACLAU010000038.1"/>
</dbReference>
<sequence>MKSHRTLIPALVPALVLAGLVATPPLAAQSAGSVRSAPMAVAPDDLIPAPRDVPYPGTIALEIDATDVARGVYRVTERIPVAEGTSRLTLLLPEWIPGAHAPRGRSEQVADLRFYAGDKLLTWKRDTVDVFAFHVDVPAGTREVTARFVHTSPLQSSEGRITMTGEMLNLEWDLMSFYPAGHYVRQVKIRPTVTFPKGWRVFTALDGAQGPGATSPVADTGPNRVTWNETDYETLVDSPIFAGIHAGRWDLGQNVAMNVVADDPKLLAIKPENLATYRNLVNEAVALYGSRHFDHYEFLLALTDRMGGIGLEHHRSSENQMEPTSWTDWAGMDWDRNVIPHELSHSWDGKFRRPARLWTPDYRQPMGNHLLWVYEGQNQFWGYVLAARSGVQSKDVVLGQFASNAANFVDSPGRAWRSVEDTTLDPIMAARKPKPYASLTRGEDYYTEGALVWLEADQIIRAGTGGKKGMDDFAKAFFGIRDGDWGTVTYEFGDLVTTLNAIYPYDWDKFLRERIEQPGRPAPLAGIEQGGYQLVWRDTPNPFEKGRFADARVLSLTWSLGMSVDKDAKVTGVRWGGPAFEAGLVSGTKIVSVNGRAYDPAVLRDAITAAKAAPAGGPAPLTFVVQRGDAVRTVSIDYRGGLRYPWLEKVPGKGPAGLDLLLAPRLPAPVAAKAKAK</sequence>
<feature type="domain" description="Peptidase M61 catalytic" evidence="2">
    <location>
        <begin position="336"/>
        <end position="452"/>
    </location>
</feature>
<dbReference type="Gene3D" id="1.10.390.10">
    <property type="entry name" value="Neutral Protease Domain 2"/>
    <property type="match status" value="1"/>
</dbReference>
<evidence type="ECO:0000259" key="2">
    <source>
        <dbReference type="Pfam" id="PF05299"/>
    </source>
</evidence>
<organism evidence="4 5">
    <name type="scientific">Novosphingobium aerophilum</name>
    <dbReference type="NCBI Taxonomy" id="2839843"/>
    <lineage>
        <taxon>Bacteria</taxon>
        <taxon>Pseudomonadati</taxon>
        <taxon>Pseudomonadota</taxon>
        <taxon>Alphaproteobacteria</taxon>
        <taxon>Sphingomonadales</taxon>
        <taxon>Sphingomonadaceae</taxon>
        <taxon>Novosphingobium</taxon>
    </lineage>
</organism>
<evidence type="ECO:0000313" key="4">
    <source>
        <dbReference type="EMBL" id="MBC2653207.1"/>
    </source>
</evidence>
<dbReference type="Gene3D" id="2.60.40.3650">
    <property type="match status" value="1"/>
</dbReference>
<protein>
    <submittedName>
        <fullName evidence="4">M61 family metallopeptidase</fullName>
    </submittedName>
</protein>
<gene>
    <name evidence="4" type="ORF">H7F49_16055</name>
</gene>
<dbReference type="AlphaFoldDB" id="A0A7X1FA46"/>
<keyword evidence="1" id="KW-0732">Signal</keyword>
<proteinExistence type="predicted"/>
<evidence type="ECO:0000259" key="3">
    <source>
        <dbReference type="Pfam" id="PF17899"/>
    </source>
</evidence>
<dbReference type="InterPro" id="IPR024191">
    <property type="entry name" value="Peptidase_M61"/>
</dbReference>
<dbReference type="InterPro" id="IPR036034">
    <property type="entry name" value="PDZ_sf"/>
</dbReference>
<accession>A0A7X1FA46</accession>
<reference evidence="4 5" key="1">
    <citation type="submission" date="2020-08" db="EMBL/GenBank/DDBJ databases">
        <title>The genome sequence of Novosphingobium flavum 4Y4.</title>
        <authorList>
            <person name="Liu Y."/>
        </authorList>
    </citation>
    <scope>NUCLEOTIDE SEQUENCE [LARGE SCALE GENOMIC DNA]</scope>
    <source>
        <strain evidence="4 5">4Y4</strain>
    </source>
</reference>
<feature type="signal peptide" evidence="1">
    <location>
        <begin position="1"/>
        <end position="27"/>
    </location>
</feature>
<evidence type="ECO:0000313" key="5">
    <source>
        <dbReference type="Proteomes" id="UP000520156"/>
    </source>
</evidence>
<comment type="caution">
    <text evidence="4">The sequence shown here is derived from an EMBL/GenBank/DDBJ whole genome shotgun (WGS) entry which is preliminary data.</text>
</comment>
<dbReference type="Pfam" id="PF17899">
    <property type="entry name" value="Peptidase_M61_N"/>
    <property type="match status" value="1"/>
</dbReference>
<dbReference type="InterPro" id="IPR040756">
    <property type="entry name" value="Peptidase_M61_N"/>
</dbReference>